<accession>A0ABT1DVF3</accession>
<evidence type="ECO:0000313" key="1">
    <source>
        <dbReference type="EMBL" id="MCO8274528.1"/>
    </source>
</evidence>
<reference evidence="1 2" key="1">
    <citation type="submission" date="2022-06" db="EMBL/GenBank/DDBJ databases">
        <title>New Species of the Genus Actinoplanes, ActinopZanes ferrugineus.</title>
        <authorList>
            <person name="Ding P."/>
        </authorList>
    </citation>
    <scope>NUCLEOTIDE SEQUENCE [LARGE SCALE GENOMIC DNA]</scope>
    <source>
        <strain evidence="1 2">TRM88003</strain>
    </source>
</reference>
<dbReference type="Proteomes" id="UP001523369">
    <property type="component" value="Unassembled WGS sequence"/>
</dbReference>
<comment type="caution">
    <text evidence="1">The sequence shown here is derived from an EMBL/GenBank/DDBJ whole genome shotgun (WGS) entry which is preliminary data.</text>
</comment>
<dbReference type="RefSeq" id="WP_253240591.1">
    <property type="nucleotide sequence ID" value="NZ_JAMYJR010000031.1"/>
</dbReference>
<dbReference type="EMBL" id="JAMYJR010000031">
    <property type="protein sequence ID" value="MCO8274528.1"/>
    <property type="molecule type" value="Genomic_DNA"/>
</dbReference>
<gene>
    <name evidence="1" type="ORF">M1L60_28410</name>
</gene>
<protein>
    <submittedName>
        <fullName evidence="1">Uncharacterized protein</fullName>
    </submittedName>
</protein>
<proteinExistence type="predicted"/>
<sequence>MAVFGEQAIPTVNELRSYMRFNGWNEQSPGPTGALWTRNGKRIGVPSEPDNELIAGVVKRLAFAEQRDLADVVTSVKYLLFDVTHLRADSDYRYADAIPLETGAKIVNSARTMLRATATTARWERAHIGSNYSKYGDDVVAQALMGHTQKGSYVIPVLMPLPEPEGADLHQPALDLDHEQVEFHRSPSEPFERRVIRTFAQSMQAVKELVVDPAREPRADDMHELVYRGVSREFCYALAGILKQRSIGEFEASVDWAQAVPAPATMPRSVTIDSEAESLVSKAADKLRQQKVDPSRVFSGTIVQLRHESPDDPFGEIAISTVRQGHASEILVRLRMPLYQKAWDWHYQGRAVLVEGTVRRVPGKPLRVDEPFRCHPVDEMFLA</sequence>
<keyword evidence="2" id="KW-1185">Reference proteome</keyword>
<evidence type="ECO:0000313" key="2">
    <source>
        <dbReference type="Proteomes" id="UP001523369"/>
    </source>
</evidence>
<name>A0ABT1DVF3_9ACTN</name>
<organism evidence="1 2">
    <name type="scientific">Paractinoplanes aksuensis</name>
    <dbReference type="NCBI Taxonomy" id="2939490"/>
    <lineage>
        <taxon>Bacteria</taxon>
        <taxon>Bacillati</taxon>
        <taxon>Actinomycetota</taxon>
        <taxon>Actinomycetes</taxon>
        <taxon>Micromonosporales</taxon>
        <taxon>Micromonosporaceae</taxon>
        <taxon>Paractinoplanes</taxon>
    </lineage>
</organism>